<name>A0ABP0EX16_CLALP</name>
<dbReference type="InterPro" id="IPR002967">
    <property type="entry name" value="Delta_tubulin"/>
</dbReference>
<keyword evidence="19" id="KW-1185">Reference proteome</keyword>
<evidence type="ECO:0000256" key="14">
    <source>
        <dbReference type="ARBA" id="ARBA00030594"/>
    </source>
</evidence>
<dbReference type="InterPro" id="IPR003008">
    <property type="entry name" value="Tubulin_FtsZ_GTPase"/>
</dbReference>
<comment type="similarity">
    <text evidence="4 16">Belongs to the tubulin family.</text>
</comment>
<keyword evidence="8 16" id="KW-0547">Nucleotide-binding</keyword>
<protein>
    <recommendedName>
        <fullName evidence="5">Tubulin delta chain</fullName>
    </recommendedName>
    <alternativeName>
        <fullName evidence="14">Delta-tubulin</fullName>
    </alternativeName>
</protein>
<evidence type="ECO:0000259" key="17">
    <source>
        <dbReference type="SMART" id="SM00864"/>
    </source>
</evidence>
<evidence type="ECO:0000256" key="2">
    <source>
        <dbReference type="ARBA" id="ARBA00004123"/>
    </source>
</evidence>
<organism evidence="18 19">
    <name type="scientific">Clavelina lepadiformis</name>
    <name type="common">Light-bulb sea squirt</name>
    <name type="synonym">Ascidia lepadiformis</name>
    <dbReference type="NCBI Taxonomy" id="159417"/>
    <lineage>
        <taxon>Eukaryota</taxon>
        <taxon>Metazoa</taxon>
        <taxon>Chordata</taxon>
        <taxon>Tunicata</taxon>
        <taxon>Ascidiacea</taxon>
        <taxon>Aplousobranchia</taxon>
        <taxon>Clavelinidae</taxon>
        <taxon>Clavelina</taxon>
    </lineage>
</organism>
<dbReference type="InterPro" id="IPR036525">
    <property type="entry name" value="Tubulin/FtsZ_GTPase_sf"/>
</dbReference>
<evidence type="ECO:0000256" key="6">
    <source>
        <dbReference type="ARBA" id="ARBA00022490"/>
    </source>
</evidence>
<feature type="domain" description="Tubulin/FtsZ GTPase" evidence="17">
    <location>
        <begin position="35"/>
        <end position="251"/>
    </location>
</feature>
<dbReference type="Gene3D" id="3.40.50.1440">
    <property type="entry name" value="Tubulin/FtsZ, GTPase domain"/>
    <property type="match status" value="1"/>
</dbReference>
<dbReference type="PRINTS" id="PR01224">
    <property type="entry name" value="DELTATUBULIN"/>
</dbReference>
<keyword evidence="10 16" id="KW-0342">GTP-binding</keyword>
<dbReference type="Proteomes" id="UP001642483">
    <property type="component" value="Unassembled WGS sequence"/>
</dbReference>
<keyword evidence="13" id="KW-0966">Cell projection</keyword>
<evidence type="ECO:0000256" key="13">
    <source>
        <dbReference type="ARBA" id="ARBA00023273"/>
    </source>
</evidence>
<proteinExistence type="inferred from homology"/>
<evidence type="ECO:0000256" key="7">
    <source>
        <dbReference type="ARBA" id="ARBA00022701"/>
    </source>
</evidence>
<dbReference type="PRINTS" id="PR01161">
    <property type="entry name" value="TUBULIN"/>
</dbReference>
<evidence type="ECO:0000256" key="12">
    <source>
        <dbReference type="ARBA" id="ARBA00023242"/>
    </source>
</evidence>
<evidence type="ECO:0000256" key="3">
    <source>
        <dbReference type="ARBA" id="ARBA00004138"/>
    </source>
</evidence>
<dbReference type="InterPro" id="IPR017975">
    <property type="entry name" value="Tubulin_CS"/>
</dbReference>
<dbReference type="InterPro" id="IPR000217">
    <property type="entry name" value="Tubulin"/>
</dbReference>
<comment type="function">
    <text evidence="15">Acts as a positive regulator of hedgehog signaling and regulates ciliary function.</text>
</comment>
<accession>A0ABP0EX16</accession>
<comment type="subcellular location">
    <subcellularLocation>
        <location evidence="3">Cell projection</location>
        <location evidence="3">Cilium</location>
    </subcellularLocation>
    <subcellularLocation>
        <location evidence="1">Cytoplasm</location>
        <location evidence="1">Cytoskeleton</location>
        <location evidence="1">Microtubule organizing center</location>
        <location evidence="1">Centrosome</location>
        <location evidence="1">Centriole</location>
    </subcellularLocation>
    <subcellularLocation>
        <location evidence="2">Nucleus</location>
    </subcellularLocation>
</comment>
<dbReference type="SUPFAM" id="SSF52490">
    <property type="entry name" value="Tubulin nucleotide-binding domain-like"/>
    <property type="match status" value="1"/>
</dbReference>
<evidence type="ECO:0000256" key="11">
    <source>
        <dbReference type="ARBA" id="ARBA00023212"/>
    </source>
</evidence>
<dbReference type="InterPro" id="IPR008280">
    <property type="entry name" value="Tub_FtsZ_C"/>
</dbReference>
<evidence type="ECO:0000313" key="18">
    <source>
        <dbReference type="EMBL" id="CAK8671999.1"/>
    </source>
</evidence>
<keyword evidence="11" id="KW-0206">Cytoskeleton</keyword>
<dbReference type="Gene3D" id="1.10.287.600">
    <property type="entry name" value="Helix hairpin bin"/>
    <property type="match status" value="1"/>
</dbReference>
<evidence type="ECO:0000256" key="16">
    <source>
        <dbReference type="RuleBase" id="RU000352"/>
    </source>
</evidence>
<keyword evidence="6" id="KW-0963">Cytoplasm</keyword>
<evidence type="ECO:0000256" key="8">
    <source>
        <dbReference type="ARBA" id="ARBA00022741"/>
    </source>
</evidence>
<dbReference type="SUPFAM" id="SSF55307">
    <property type="entry name" value="Tubulin C-terminal domain-like"/>
    <property type="match status" value="1"/>
</dbReference>
<keyword evidence="9" id="KW-0970">Cilium biogenesis/degradation</keyword>
<dbReference type="SMART" id="SM00864">
    <property type="entry name" value="Tubulin"/>
    <property type="match status" value="1"/>
</dbReference>
<evidence type="ECO:0000256" key="9">
    <source>
        <dbReference type="ARBA" id="ARBA00022794"/>
    </source>
</evidence>
<evidence type="ECO:0000256" key="4">
    <source>
        <dbReference type="ARBA" id="ARBA00009636"/>
    </source>
</evidence>
<evidence type="ECO:0000256" key="15">
    <source>
        <dbReference type="ARBA" id="ARBA00046149"/>
    </source>
</evidence>
<evidence type="ECO:0000256" key="5">
    <source>
        <dbReference type="ARBA" id="ARBA00014184"/>
    </source>
</evidence>
<sequence length="442" mass="49483">MSAVYLHVGQCGIQIGQELWTKAILRTQEDVDLKQVLWSGESPRCLFIDGERKVIQKFSHEMKKIKHKPSVDVLSNSIRCRKGCGANWSVGYHGLAQHTFGKDLPKIKAGYGQYLVDFDSSMLDVCMEAIRVKIESCDSFSGFIGFHGLGGGTGSGWGSRLCSELCDLYPTAYRLWNVINPHSTGESPTQHYNQILSLSKLQENADGIVLFENDHILDTLAKHCTTVSLKDMNNLIADTILSIYSPVSSLTPKVGGLSIGIEPWELIRSVAPLPARKLIQPRYVDDAQFSKTPAPLIWNKLLKTLTGRLRTEIHASASKSSCVSAVCVCRGVEKDFSPNLHHLATQLKQTYSCVDWNPYPFDVWIDEAKKIPAKGKRRSKSLTVCANVTASADYCQRVLEKSKLMFDNKAYLHWYNRHGTEENDFIAAFTTIETIIKEYKET</sequence>
<reference evidence="18 19" key="1">
    <citation type="submission" date="2024-02" db="EMBL/GenBank/DDBJ databases">
        <authorList>
            <person name="Daric V."/>
            <person name="Darras S."/>
        </authorList>
    </citation>
    <scope>NUCLEOTIDE SEQUENCE [LARGE SCALE GENOMIC DNA]</scope>
</reference>
<keyword evidence="7 16" id="KW-0493">Microtubule</keyword>
<dbReference type="PROSITE" id="PS00227">
    <property type="entry name" value="TUBULIN"/>
    <property type="match status" value="1"/>
</dbReference>
<evidence type="ECO:0000256" key="10">
    <source>
        <dbReference type="ARBA" id="ARBA00023134"/>
    </source>
</evidence>
<dbReference type="Pfam" id="PF00091">
    <property type="entry name" value="Tubulin"/>
    <property type="match status" value="1"/>
</dbReference>
<keyword evidence="12" id="KW-0539">Nucleus</keyword>
<dbReference type="EMBL" id="CAWYQH010000001">
    <property type="protein sequence ID" value="CAK8671999.1"/>
    <property type="molecule type" value="Genomic_DNA"/>
</dbReference>
<evidence type="ECO:0000313" key="19">
    <source>
        <dbReference type="Proteomes" id="UP001642483"/>
    </source>
</evidence>
<evidence type="ECO:0000256" key="1">
    <source>
        <dbReference type="ARBA" id="ARBA00004114"/>
    </source>
</evidence>
<dbReference type="PANTHER" id="PTHR11588">
    <property type="entry name" value="TUBULIN"/>
    <property type="match status" value="1"/>
</dbReference>
<gene>
    <name evidence="18" type="ORF">CVLEPA_LOCUS1010</name>
</gene>
<dbReference type="InterPro" id="IPR023123">
    <property type="entry name" value="Tubulin_C"/>
</dbReference>
<comment type="caution">
    <text evidence="18">The sequence shown here is derived from an EMBL/GenBank/DDBJ whole genome shotgun (WGS) entry which is preliminary data.</text>
</comment>